<proteinExistence type="predicted"/>
<evidence type="ECO:0000259" key="2">
    <source>
        <dbReference type="Pfam" id="PF18920"/>
    </source>
</evidence>
<dbReference type="AlphaFoldDB" id="A0A1G2R4G5"/>
<name>A0A1G2R4G5_9BACT</name>
<sequence>MFHLFTLVSFIALYTSALSFGSLAFQFIERAVSDPLAYGGSGFGMGRNAIAGLIVAFPLYVFLMRLIWKETKGNAKNLSSGVRTWFTYITLVVVAGVMLGDLIAVVSNVLGGELALRFILKAGTIFAIALAIFGYYLHDLKRKAEDVFSPRAKVFALAVSVLALVFIVYGIMVTGTPGQQRAFQFDQRRVSDLQQISYAVNAYWQSNGKLPASFEDLKDQPYYYIQSVTDPKTEAPYEYRPFGSESLRLEEVIGDKIYELCAVFETDSSKTATRFKMQVPYSEQSWEHAIGRTCFAREVQELRKDAVPALR</sequence>
<dbReference type="InterPro" id="IPR043728">
    <property type="entry name" value="DUF5671"/>
</dbReference>
<accession>A0A1G2R4G5</accession>
<dbReference type="STRING" id="1802451.A3C82_01770"/>
<feature type="transmembrane region" description="Helical" evidence="1">
    <location>
        <begin position="88"/>
        <end position="106"/>
    </location>
</feature>
<evidence type="ECO:0000313" key="4">
    <source>
        <dbReference type="Proteomes" id="UP000176901"/>
    </source>
</evidence>
<keyword evidence="1" id="KW-0472">Membrane</keyword>
<evidence type="ECO:0000313" key="3">
    <source>
        <dbReference type="EMBL" id="OHA67745.1"/>
    </source>
</evidence>
<dbReference type="Pfam" id="PF18920">
    <property type="entry name" value="DUF5671"/>
    <property type="match status" value="1"/>
</dbReference>
<feature type="transmembrane region" description="Helical" evidence="1">
    <location>
        <begin position="48"/>
        <end position="68"/>
    </location>
</feature>
<keyword evidence="1" id="KW-1133">Transmembrane helix</keyword>
<gene>
    <name evidence="3" type="ORF">A3C82_01770</name>
</gene>
<dbReference type="EMBL" id="MHTW01000006">
    <property type="protein sequence ID" value="OHA67745.1"/>
    <property type="molecule type" value="Genomic_DNA"/>
</dbReference>
<reference evidence="3 4" key="1">
    <citation type="journal article" date="2016" name="Nat. Commun.">
        <title>Thousands of microbial genomes shed light on interconnected biogeochemical processes in an aquifer system.</title>
        <authorList>
            <person name="Anantharaman K."/>
            <person name="Brown C.T."/>
            <person name="Hug L.A."/>
            <person name="Sharon I."/>
            <person name="Castelle C.J."/>
            <person name="Probst A.J."/>
            <person name="Thomas B.C."/>
            <person name="Singh A."/>
            <person name="Wilkins M.J."/>
            <person name="Karaoz U."/>
            <person name="Brodie E.L."/>
            <person name="Williams K.H."/>
            <person name="Hubbard S.S."/>
            <person name="Banfield J.F."/>
        </authorList>
    </citation>
    <scope>NUCLEOTIDE SEQUENCE [LARGE SCALE GENOMIC DNA]</scope>
</reference>
<keyword evidence="1" id="KW-0812">Transmembrane</keyword>
<feature type="domain" description="DUF5671" evidence="2">
    <location>
        <begin position="5"/>
        <end position="135"/>
    </location>
</feature>
<protein>
    <recommendedName>
        <fullName evidence="2">DUF5671 domain-containing protein</fullName>
    </recommendedName>
</protein>
<comment type="caution">
    <text evidence="3">The sequence shown here is derived from an EMBL/GenBank/DDBJ whole genome shotgun (WGS) entry which is preliminary data.</text>
</comment>
<feature type="transmembrane region" description="Helical" evidence="1">
    <location>
        <begin position="118"/>
        <end position="138"/>
    </location>
</feature>
<evidence type="ECO:0000256" key="1">
    <source>
        <dbReference type="SAM" id="Phobius"/>
    </source>
</evidence>
<dbReference type="Proteomes" id="UP000176901">
    <property type="component" value="Unassembled WGS sequence"/>
</dbReference>
<organism evidence="3 4">
    <name type="scientific">Candidatus Wildermuthbacteria bacterium RIFCSPHIGHO2_02_FULL_47_12</name>
    <dbReference type="NCBI Taxonomy" id="1802451"/>
    <lineage>
        <taxon>Bacteria</taxon>
        <taxon>Candidatus Wildermuthiibacteriota</taxon>
    </lineage>
</organism>
<feature type="transmembrane region" description="Helical" evidence="1">
    <location>
        <begin position="154"/>
        <end position="172"/>
    </location>
</feature>